<dbReference type="RefSeq" id="WP_263572594.1">
    <property type="nucleotide sequence ID" value="NZ_JAJIRN010000008.1"/>
</dbReference>
<comment type="caution">
    <text evidence="2">The sequence shown here is derived from an EMBL/GenBank/DDBJ whole genome shotgun (WGS) entry which is preliminary data.</text>
</comment>
<protein>
    <recommendedName>
        <fullName evidence="4">HNH endonuclease</fullName>
    </recommendedName>
</protein>
<organism evidence="2 3">
    <name type="scientific">Roseateles oligotrophus</name>
    <dbReference type="NCBI Taxonomy" id="1769250"/>
    <lineage>
        <taxon>Bacteria</taxon>
        <taxon>Pseudomonadati</taxon>
        <taxon>Pseudomonadota</taxon>
        <taxon>Betaproteobacteria</taxon>
        <taxon>Burkholderiales</taxon>
        <taxon>Sphaerotilaceae</taxon>
        <taxon>Roseateles</taxon>
    </lineage>
</organism>
<dbReference type="EMBL" id="JAJIRN010000008">
    <property type="protein sequence ID" value="MCV2370006.1"/>
    <property type="molecule type" value="Genomic_DNA"/>
</dbReference>
<keyword evidence="3" id="KW-1185">Reference proteome</keyword>
<dbReference type="Proteomes" id="UP001209701">
    <property type="component" value="Unassembled WGS sequence"/>
</dbReference>
<sequence>MSATTENDFTQATILQLQKRAGNHCSKPDCCCVTTGPNEEQKKSTSIGVASHIKARSPGGPRFDPNQTPEQRRSIENGIWLCQNHAREIDVNPDAYGSELLFRWRSAREAWATEQLGRPRPEEQPARPQSGWECPFCQTPTPTGARVCLGCDADIVYGLTQKQRSDVVKAALMGGGLVGAILMIVLPTWVHDFFLNYLRLKVAAGWGLGIFALIPIGVLAIFTVYYFVNREEAKARAKPPTYVRRTS</sequence>
<name>A0ABT2YJ72_9BURK</name>
<keyword evidence="1" id="KW-0472">Membrane</keyword>
<keyword evidence="1" id="KW-1133">Transmembrane helix</keyword>
<reference evidence="2 3" key="1">
    <citation type="submission" date="2021-11" db="EMBL/GenBank/DDBJ databases">
        <authorList>
            <person name="Liang Q."/>
            <person name="Mou H."/>
            <person name="Liu Z."/>
        </authorList>
    </citation>
    <scope>NUCLEOTIDE SEQUENCE [LARGE SCALE GENOMIC DNA]</scope>
    <source>
        <strain evidence="2 3">CHU3</strain>
    </source>
</reference>
<evidence type="ECO:0000313" key="3">
    <source>
        <dbReference type="Proteomes" id="UP001209701"/>
    </source>
</evidence>
<evidence type="ECO:0008006" key="4">
    <source>
        <dbReference type="Google" id="ProtNLM"/>
    </source>
</evidence>
<keyword evidence="1" id="KW-0812">Transmembrane</keyword>
<feature type="transmembrane region" description="Helical" evidence="1">
    <location>
        <begin position="170"/>
        <end position="190"/>
    </location>
</feature>
<evidence type="ECO:0000256" key="1">
    <source>
        <dbReference type="SAM" id="Phobius"/>
    </source>
</evidence>
<evidence type="ECO:0000313" key="2">
    <source>
        <dbReference type="EMBL" id="MCV2370006.1"/>
    </source>
</evidence>
<gene>
    <name evidence="2" type="ORF">LNV07_18135</name>
</gene>
<proteinExistence type="predicted"/>
<feature type="transmembrane region" description="Helical" evidence="1">
    <location>
        <begin position="202"/>
        <end position="228"/>
    </location>
</feature>
<accession>A0ABT2YJ72</accession>